<evidence type="ECO:0000256" key="2">
    <source>
        <dbReference type="SAM" id="Phobius"/>
    </source>
</evidence>
<gene>
    <name evidence="3" type="ORF">KSF_096580</name>
</gene>
<dbReference type="EMBL" id="BNJK01000002">
    <property type="protein sequence ID" value="GHO99610.1"/>
    <property type="molecule type" value="Genomic_DNA"/>
</dbReference>
<feature type="region of interest" description="Disordered" evidence="1">
    <location>
        <begin position="311"/>
        <end position="330"/>
    </location>
</feature>
<proteinExistence type="predicted"/>
<evidence type="ECO:0000313" key="4">
    <source>
        <dbReference type="Proteomes" id="UP000597444"/>
    </source>
</evidence>
<dbReference type="Proteomes" id="UP000597444">
    <property type="component" value="Unassembled WGS sequence"/>
</dbReference>
<sequence>MDFSDKRDKRETAGVQKKHGRAKRHILLSHTFMKSLSISLFIIVVIGIFSQNTSFAHIASKNTNLQMSNESDTSNPSNNANTDEEVTVSLQAFAYPDNTDGGEVTSNTAAIAYPHNMGFQTKHDQATEGTGAPDDPITFGAFTPLTQGGQAVFLPGTEIYVKALKKFAILEDSCDSCGTPPDGTTYLINLWLGPSQLTSNDEAQKIEDCVKQVAEIKTTIVLNPSADATKYPVDKTPLYSKGDCTAKSLLDKASTSGGENQPPKDLVSPPQGAPTTDGDTIKVSVTSYGFPDNDDGNGHYKTAVIAFPHSDDYPTTKHSEATEGKGTHDDPITFAAYTGDTEGDSAAFPPGTIIYVPFLQKYFILEDQCADCNDVKGDNAFHIDLWLGPNKPGPQDTDKSIEDCESSITRDTTIILNPTATGHDVDTTPLYKDGKCSAVTP</sequence>
<organism evidence="3 4">
    <name type="scientific">Reticulibacter mediterranei</name>
    <dbReference type="NCBI Taxonomy" id="2778369"/>
    <lineage>
        <taxon>Bacteria</taxon>
        <taxon>Bacillati</taxon>
        <taxon>Chloroflexota</taxon>
        <taxon>Ktedonobacteria</taxon>
        <taxon>Ktedonobacterales</taxon>
        <taxon>Reticulibacteraceae</taxon>
        <taxon>Reticulibacter</taxon>
    </lineage>
</organism>
<evidence type="ECO:0000256" key="1">
    <source>
        <dbReference type="SAM" id="MobiDB-lite"/>
    </source>
</evidence>
<reference evidence="3" key="1">
    <citation type="submission" date="2020-10" db="EMBL/GenBank/DDBJ databases">
        <title>Taxonomic study of unclassified bacteria belonging to the class Ktedonobacteria.</title>
        <authorList>
            <person name="Yabe S."/>
            <person name="Wang C.M."/>
            <person name="Zheng Y."/>
            <person name="Sakai Y."/>
            <person name="Cavaletti L."/>
            <person name="Monciardini P."/>
            <person name="Donadio S."/>
        </authorList>
    </citation>
    <scope>NUCLEOTIDE SEQUENCE</scope>
    <source>
        <strain evidence="3">ID150040</strain>
    </source>
</reference>
<keyword evidence="2" id="KW-1133">Transmembrane helix</keyword>
<evidence type="ECO:0000313" key="3">
    <source>
        <dbReference type="EMBL" id="GHO99610.1"/>
    </source>
</evidence>
<protein>
    <submittedName>
        <fullName evidence="3">Uncharacterized protein</fullName>
    </submittedName>
</protein>
<feature type="region of interest" description="Disordered" evidence="1">
    <location>
        <begin position="1"/>
        <end position="20"/>
    </location>
</feature>
<accession>A0A8J3N8K0</accession>
<keyword evidence="2" id="KW-0812">Transmembrane</keyword>
<keyword evidence="2" id="KW-0472">Membrane</keyword>
<feature type="transmembrane region" description="Helical" evidence="2">
    <location>
        <begin position="26"/>
        <end position="49"/>
    </location>
</feature>
<dbReference type="AlphaFoldDB" id="A0A8J3N8K0"/>
<keyword evidence="4" id="KW-1185">Reference proteome</keyword>
<name>A0A8J3N8K0_9CHLR</name>
<feature type="region of interest" description="Disordered" evidence="1">
    <location>
        <begin position="251"/>
        <end position="279"/>
    </location>
</feature>
<feature type="compositionally biased region" description="Basic and acidic residues" evidence="1">
    <location>
        <begin position="1"/>
        <end position="12"/>
    </location>
</feature>
<dbReference type="RefSeq" id="WP_220210248.1">
    <property type="nucleotide sequence ID" value="NZ_BNJK01000002.1"/>
</dbReference>
<comment type="caution">
    <text evidence="3">The sequence shown here is derived from an EMBL/GenBank/DDBJ whole genome shotgun (WGS) entry which is preliminary data.</text>
</comment>